<dbReference type="EMBL" id="NMVI01000027">
    <property type="protein sequence ID" value="OYN84754.1"/>
    <property type="molecule type" value="Genomic_DNA"/>
</dbReference>
<protein>
    <submittedName>
        <fullName evidence="3">ECF transporter S component</fullName>
    </submittedName>
</protein>
<evidence type="ECO:0000313" key="2">
    <source>
        <dbReference type="EMBL" id="OYN84754.1"/>
    </source>
</evidence>
<dbReference type="Gene3D" id="1.10.1760.20">
    <property type="match status" value="1"/>
</dbReference>
<dbReference type="InterPro" id="IPR017196">
    <property type="entry name" value="ECF_substrate-spec_UCP037395"/>
</dbReference>
<accession>A0A255DZP9</accession>
<keyword evidence="1" id="KW-0472">Membrane</keyword>
<dbReference type="AlphaFoldDB" id="A0A255EMS2"/>
<dbReference type="PIRSF" id="PIRSF037395">
    <property type="entry name" value="UCP037395_ABCper"/>
    <property type="match status" value="1"/>
</dbReference>
<dbReference type="Proteomes" id="UP000216533">
    <property type="component" value="Unassembled WGS sequence"/>
</dbReference>
<dbReference type="EMBL" id="NMVJ01000001">
    <property type="protein sequence ID" value="OYN92806.1"/>
    <property type="molecule type" value="Genomic_DNA"/>
</dbReference>
<feature type="transmembrane region" description="Helical" evidence="1">
    <location>
        <begin position="214"/>
        <end position="232"/>
    </location>
</feature>
<comment type="caution">
    <text evidence="3">The sequence shown here is derived from an EMBL/GenBank/DDBJ whole genome shotgun (WGS) entry which is preliminary data.</text>
</comment>
<evidence type="ECO:0000256" key="1">
    <source>
        <dbReference type="SAM" id="Phobius"/>
    </source>
</evidence>
<organism evidence="3 4">
    <name type="scientific">Parenemella sanctibonifatiensis</name>
    <dbReference type="NCBI Taxonomy" id="2016505"/>
    <lineage>
        <taxon>Bacteria</taxon>
        <taxon>Bacillati</taxon>
        <taxon>Actinomycetota</taxon>
        <taxon>Actinomycetes</taxon>
        <taxon>Propionibacteriales</taxon>
        <taxon>Propionibacteriaceae</taxon>
        <taxon>Parenemella</taxon>
    </lineage>
</organism>
<evidence type="ECO:0000313" key="4">
    <source>
        <dbReference type="Proteomes" id="UP000216300"/>
    </source>
</evidence>
<reference evidence="4 5" key="1">
    <citation type="submission" date="2017-07" db="EMBL/GenBank/DDBJ databases">
        <title>Draft whole genome sequences of clinical Proprionibacteriaceae strains.</title>
        <authorList>
            <person name="Bernier A.-M."/>
            <person name="Bernard K."/>
            <person name="Domingo M.-C."/>
        </authorList>
    </citation>
    <scope>NUCLEOTIDE SEQUENCE [LARGE SCALE GENOMIC DNA]</scope>
    <source>
        <strain evidence="3 4">NML 150081</strain>
        <strain evidence="2 5">NML 160184</strain>
    </source>
</reference>
<evidence type="ECO:0000313" key="5">
    <source>
        <dbReference type="Proteomes" id="UP000216533"/>
    </source>
</evidence>
<proteinExistence type="predicted"/>
<evidence type="ECO:0000313" key="3">
    <source>
        <dbReference type="EMBL" id="OYN92806.1"/>
    </source>
</evidence>
<keyword evidence="4" id="KW-1185">Reference proteome</keyword>
<feature type="transmembrane region" description="Helical" evidence="1">
    <location>
        <begin position="21"/>
        <end position="41"/>
    </location>
</feature>
<keyword evidence="1" id="KW-1133">Transmembrane helix</keyword>
<feature type="transmembrane region" description="Helical" evidence="1">
    <location>
        <begin position="145"/>
        <end position="165"/>
    </location>
</feature>
<accession>A0A255EMS2</accession>
<feature type="transmembrane region" description="Helical" evidence="1">
    <location>
        <begin position="61"/>
        <end position="83"/>
    </location>
</feature>
<dbReference type="OrthoDB" id="5185518at2"/>
<feature type="transmembrane region" description="Helical" evidence="1">
    <location>
        <begin position="90"/>
        <end position="108"/>
    </location>
</feature>
<keyword evidence="1" id="KW-0812">Transmembrane</keyword>
<dbReference type="Proteomes" id="UP000216300">
    <property type="component" value="Unassembled WGS sequence"/>
</dbReference>
<gene>
    <name evidence="3" type="ORF">CGZ91_03080</name>
    <name evidence="2" type="ORF">CGZ92_12925</name>
</gene>
<name>A0A255EMS2_9ACTN</name>
<sequence>MVAWPLLVPVPAGATRQATDAPLAFALLLPMIIAVVLAQLSERGMDTRSLAMLGVLSALNAAIRPALSAGTAGIEAVFFLLVLAGRAYGAGFGFVLGCTSLLASALLTGGVGPYLPFQMMFAAWIGCGAGLLPRRVRGVGEIVMLVGYVAVAAYAFGALMNLWFWPFVTGSATPEGIAPGGLDYVPGAPLGDNLARFLTFTLLTSTLGWDTGRAVANGLFIAVLGAPVLAVLRRATRGG</sequence>
<feature type="transmembrane region" description="Helical" evidence="1">
    <location>
        <begin position="114"/>
        <end position="133"/>
    </location>
</feature>